<keyword evidence="2" id="KW-0732">Signal</keyword>
<dbReference type="EMBL" id="HM854766">
    <property type="protein sequence ID" value="ADN33848.1"/>
    <property type="molecule type" value="Genomic_DNA"/>
</dbReference>
<evidence type="ECO:0000313" key="3">
    <source>
        <dbReference type="EMBL" id="ADN33848.1"/>
    </source>
</evidence>
<evidence type="ECO:0000256" key="2">
    <source>
        <dbReference type="SAM" id="SignalP"/>
    </source>
</evidence>
<protein>
    <submittedName>
        <fullName evidence="3">Uncharacterized protein</fullName>
    </submittedName>
</protein>
<sequence>MLQLVALLLQAFFQTQHLNWKILVFSQEPNRLKLGETLEGIQHPCHCRMLFSRTDIAARGSAHSARGSARGSAHSARGSARGSAHSAHSARLTRLTRLGSPGSARLTRLQPAAYSNRIRGSDLVFAPPDNARVRDVDGGRGWLSSAFRAASGTQTEVGPSTVTETEEEGELSAAGGWKRIGNGWGAAADEHDEADDAGGGRETERGGAGGDAACTEKGWWTAALKRNREREMVAAREDGEDEKKMGGSRGMLFSRTDMLGCMITFPMDSL</sequence>
<feature type="region of interest" description="Disordered" evidence="1">
    <location>
        <begin position="61"/>
        <end position="97"/>
    </location>
</feature>
<feature type="chain" id="PRO_5003195741" evidence="2">
    <location>
        <begin position="18"/>
        <end position="270"/>
    </location>
</feature>
<feature type="signal peptide" evidence="2">
    <location>
        <begin position="1"/>
        <end position="17"/>
    </location>
</feature>
<organism evidence="3">
    <name type="scientific">Cucumis melo subsp. melo</name>
    <dbReference type="NCBI Taxonomy" id="412675"/>
    <lineage>
        <taxon>Eukaryota</taxon>
        <taxon>Viridiplantae</taxon>
        <taxon>Streptophyta</taxon>
        <taxon>Embryophyta</taxon>
        <taxon>Tracheophyta</taxon>
        <taxon>Spermatophyta</taxon>
        <taxon>Magnoliopsida</taxon>
        <taxon>eudicotyledons</taxon>
        <taxon>Gunneridae</taxon>
        <taxon>Pentapetalae</taxon>
        <taxon>rosids</taxon>
        <taxon>fabids</taxon>
        <taxon>Cucurbitales</taxon>
        <taxon>Cucurbitaceae</taxon>
        <taxon>Benincaseae</taxon>
        <taxon>Cucumis</taxon>
    </lineage>
</organism>
<feature type="compositionally biased region" description="Low complexity" evidence="1">
    <location>
        <begin position="61"/>
        <end position="90"/>
    </location>
</feature>
<evidence type="ECO:0000256" key="1">
    <source>
        <dbReference type="SAM" id="MobiDB-lite"/>
    </source>
</evidence>
<name>E5GBK6_CUCME</name>
<feature type="region of interest" description="Disordered" evidence="1">
    <location>
        <begin position="189"/>
        <end position="213"/>
    </location>
</feature>
<feature type="region of interest" description="Disordered" evidence="1">
    <location>
        <begin position="150"/>
        <end position="172"/>
    </location>
</feature>
<accession>E5GBK6</accession>
<proteinExistence type="predicted"/>
<feature type="compositionally biased region" description="Polar residues" evidence="1">
    <location>
        <begin position="151"/>
        <end position="163"/>
    </location>
</feature>
<reference evidence="3" key="1">
    <citation type="journal article" date="2010" name="BMC Genomics">
        <title>Generation of a BAC-based physical map of the melon genome.</title>
        <authorList>
            <person name="Gonzalez V.M."/>
            <person name="Garcia-Mas J."/>
            <person name="Arus P."/>
            <person name="Puigdomenech P."/>
        </authorList>
    </citation>
    <scope>NUCLEOTIDE SEQUENCE</scope>
    <source>
        <tissue evidence="3">Young leaves</tissue>
    </source>
</reference>
<dbReference type="AlphaFoldDB" id="E5GBK6"/>
<reference evidence="3" key="2">
    <citation type="journal article" date="2010" name="BMC Plant Biol.">
        <title>Sequencing of 6.7 Mb of the melon genome using a BAC pooling strategy.</title>
        <authorList>
            <person name="Gonzalez V.M."/>
            <person name="Benjak A."/>
            <person name="Henaff E.M."/>
            <person name="Mir G."/>
            <person name="Casacuberta J.M."/>
            <person name="Garcia-Mas J."/>
            <person name="Puigdomenech P."/>
        </authorList>
    </citation>
    <scope>NUCLEOTIDE SEQUENCE</scope>
    <source>
        <tissue evidence="3">Young leaves</tissue>
    </source>
</reference>